<feature type="chain" id="PRO_5046813812" evidence="1">
    <location>
        <begin position="22"/>
        <end position="343"/>
    </location>
</feature>
<evidence type="ECO:0000256" key="1">
    <source>
        <dbReference type="SAM" id="SignalP"/>
    </source>
</evidence>
<evidence type="ECO:0000313" key="2">
    <source>
        <dbReference type="EMBL" id="GGC50411.1"/>
    </source>
</evidence>
<name>A0ABQ1N7J9_9BURK</name>
<dbReference type="RefSeq" id="WP_115782171.1">
    <property type="nucleotide sequence ID" value="NZ_BMHL01000007.1"/>
</dbReference>
<reference evidence="3" key="1">
    <citation type="journal article" date="2019" name="Int. J. Syst. Evol. Microbiol.">
        <title>The Global Catalogue of Microorganisms (GCM) 10K type strain sequencing project: providing services to taxonomists for standard genome sequencing and annotation.</title>
        <authorList>
            <consortium name="The Broad Institute Genomics Platform"/>
            <consortium name="The Broad Institute Genome Sequencing Center for Infectious Disease"/>
            <person name="Wu L."/>
            <person name="Ma J."/>
        </authorList>
    </citation>
    <scope>NUCLEOTIDE SEQUENCE [LARGE SCALE GENOMIC DNA]</scope>
    <source>
        <strain evidence="3">CGMCC 1.15103</strain>
    </source>
</reference>
<sequence>MIKMPKSIFTTIILTILPAFALSKTLSTNYQHAEHTIELSAKEGNQQDIVEFYESGKLIGKYSNLIINETSLSSTLVRLAGGGLALEIDSNGSRNKFHIIVPIKVVANKLYVNCIYKTAYDSVDEVRSVGTSCKKTDLGKFDVSGAINDDGMISYSNKPTWLKTISLPACVNPVGLDYGTYHAARCSDKGISDSMNQIITIFDKNGNVVFSISGYEFIPQANGLNFALIADLQTESIFFGGNLLCLSGNDSAAHIRDGTAKIASQFTVGYTVGAINGCLKGHYAYAGKSESISLNGYKDDDLIYLLEIGERNVSTGFFILNHLDHTARGVWIGSPPKEALTVN</sequence>
<organism evidence="2 3">
    <name type="scientific">Paraburkholderia caffeinilytica</name>
    <dbReference type="NCBI Taxonomy" id="1761016"/>
    <lineage>
        <taxon>Bacteria</taxon>
        <taxon>Pseudomonadati</taxon>
        <taxon>Pseudomonadota</taxon>
        <taxon>Betaproteobacteria</taxon>
        <taxon>Burkholderiales</taxon>
        <taxon>Burkholderiaceae</taxon>
        <taxon>Paraburkholderia</taxon>
    </lineage>
</organism>
<evidence type="ECO:0000313" key="3">
    <source>
        <dbReference type="Proteomes" id="UP000602004"/>
    </source>
</evidence>
<dbReference type="EMBL" id="BMHL01000007">
    <property type="protein sequence ID" value="GGC50411.1"/>
    <property type="molecule type" value="Genomic_DNA"/>
</dbReference>
<accession>A0ABQ1N7J9</accession>
<comment type="caution">
    <text evidence="2">The sequence shown here is derived from an EMBL/GenBank/DDBJ whole genome shotgun (WGS) entry which is preliminary data.</text>
</comment>
<dbReference type="Proteomes" id="UP000602004">
    <property type="component" value="Unassembled WGS sequence"/>
</dbReference>
<proteinExistence type="predicted"/>
<keyword evidence="3" id="KW-1185">Reference proteome</keyword>
<gene>
    <name evidence="2" type="ORF">GCM10011400_42280</name>
</gene>
<feature type="signal peptide" evidence="1">
    <location>
        <begin position="1"/>
        <end position="21"/>
    </location>
</feature>
<keyword evidence="1" id="KW-0732">Signal</keyword>
<protein>
    <submittedName>
        <fullName evidence="2">Uncharacterized protein</fullName>
    </submittedName>
</protein>